<evidence type="ECO:0000313" key="1">
    <source>
        <dbReference type="EMBL" id="EKN69665.1"/>
    </source>
</evidence>
<dbReference type="Proteomes" id="UP000006316">
    <property type="component" value="Unassembled WGS sequence"/>
</dbReference>
<accession>K6CEV4</accession>
<proteinExistence type="predicted"/>
<dbReference type="EMBL" id="AJLS01000055">
    <property type="protein sequence ID" value="EKN69665.1"/>
    <property type="molecule type" value="Genomic_DNA"/>
</dbReference>
<organism evidence="1 2">
    <name type="scientific">Neobacillus bataviensis LMG 21833</name>
    <dbReference type="NCBI Taxonomy" id="1117379"/>
    <lineage>
        <taxon>Bacteria</taxon>
        <taxon>Bacillati</taxon>
        <taxon>Bacillota</taxon>
        <taxon>Bacilli</taxon>
        <taxon>Bacillales</taxon>
        <taxon>Bacillaceae</taxon>
        <taxon>Neobacillus</taxon>
    </lineage>
</organism>
<protein>
    <submittedName>
        <fullName evidence="1">Stage V sporulation protein AE</fullName>
    </submittedName>
</protein>
<dbReference type="PATRIC" id="fig|1117379.3.peg.1997"/>
<dbReference type="Pfam" id="PF14097">
    <property type="entry name" value="SpoVAE"/>
    <property type="match status" value="1"/>
</dbReference>
<comment type="caution">
    <text evidence="1">The sequence shown here is derived from an EMBL/GenBank/DDBJ whole genome shotgun (WGS) entry which is preliminary data.</text>
</comment>
<gene>
    <name evidence="1" type="ORF">BABA_09571</name>
</gene>
<keyword evidence="2" id="KW-1185">Reference proteome</keyword>
<dbReference type="eggNOG" id="ENOG502ZRG2">
    <property type="taxonomic scope" value="Bacteria"/>
</dbReference>
<name>K6CEV4_9BACI</name>
<dbReference type="AlphaFoldDB" id="K6CEV4"/>
<sequence length="220" mass="24098">MAIFCSSLIPWEFLGSKKHLLFLMKGHQSMGIRRRVIFVTDGDEYAKRAVEHVAQEIGGRCISSSHGNPTTLTGPEIVKLIKKAAHDPVLVMFDDSGIVGEGAGESALKYVASHKDIEVLGVIAVAAKSRHEEWSRVDVSIDRDGELTPYGVDKFGIQELEIGRINGDTVYCLDELDVPIIVGVGDIGKMARRDSYKLGSPITKKAVELILERSGFYGKK</sequence>
<dbReference type="InterPro" id="IPR025914">
    <property type="entry name" value="SpoVAE"/>
</dbReference>
<evidence type="ECO:0000313" key="2">
    <source>
        <dbReference type="Proteomes" id="UP000006316"/>
    </source>
</evidence>
<reference evidence="1 2" key="1">
    <citation type="journal article" date="2012" name="Front. Microbiol.">
        <title>Redundancy and modularity in membrane-associated dissimilatory nitrate reduction in Bacillus.</title>
        <authorList>
            <person name="Heylen K."/>
            <person name="Keltjens J."/>
        </authorList>
    </citation>
    <scope>NUCLEOTIDE SEQUENCE [LARGE SCALE GENOMIC DNA]</scope>
    <source>
        <strain evidence="2">LMG 21833T</strain>
    </source>
</reference>
<dbReference type="STRING" id="1117379.BABA_09571"/>